<dbReference type="Pfam" id="PF07715">
    <property type="entry name" value="Plug"/>
    <property type="match status" value="1"/>
</dbReference>
<evidence type="ECO:0000313" key="9">
    <source>
        <dbReference type="EMBL" id="KAA3770547.1"/>
    </source>
</evidence>
<dbReference type="Proteomes" id="UP000422221">
    <property type="component" value="Unassembled WGS sequence"/>
</dbReference>
<gene>
    <name evidence="9" type="ORF">F3F73_00900</name>
</gene>
<dbReference type="Gene3D" id="2.170.130.10">
    <property type="entry name" value="TonB-dependent receptor, plug domain"/>
    <property type="match status" value="1"/>
</dbReference>
<dbReference type="InterPro" id="IPR012910">
    <property type="entry name" value="Plug_dom"/>
</dbReference>
<proteinExistence type="inferred from homology"/>
<dbReference type="InterPro" id="IPR039426">
    <property type="entry name" value="TonB-dep_rcpt-like"/>
</dbReference>
<evidence type="ECO:0000256" key="2">
    <source>
        <dbReference type="ARBA" id="ARBA00022448"/>
    </source>
</evidence>
<dbReference type="SUPFAM" id="SSF49464">
    <property type="entry name" value="Carboxypeptidase regulatory domain-like"/>
    <property type="match status" value="1"/>
</dbReference>
<keyword evidence="6 7" id="KW-0998">Cell outer membrane</keyword>
<organism evidence="9 10">
    <name type="scientific">Bacteroides salyersiae</name>
    <dbReference type="NCBI Taxonomy" id="291644"/>
    <lineage>
        <taxon>Bacteria</taxon>
        <taxon>Pseudomonadati</taxon>
        <taxon>Bacteroidota</taxon>
        <taxon>Bacteroidia</taxon>
        <taxon>Bacteroidales</taxon>
        <taxon>Bacteroidaceae</taxon>
        <taxon>Bacteroides</taxon>
    </lineage>
</organism>
<evidence type="ECO:0000256" key="7">
    <source>
        <dbReference type="PROSITE-ProRule" id="PRU01360"/>
    </source>
</evidence>
<dbReference type="Pfam" id="PF07660">
    <property type="entry name" value="STN"/>
    <property type="match status" value="1"/>
</dbReference>
<dbReference type="InterPro" id="IPR011662">
    <property type="entry name" value="Secretin/TonB_short_N"/>
</dbReference>
<dbReference type="InterPro" id="IPR036942">
    <property type="entry name" value="Beta-barrel_TonB_sf"/>
</dbReference>
<evidence type="ECO:0000256" key="1">
    <source>
        <dbReference type="ARBA" id="ARBA00004571"/>
    </source>
</evidence>
<dbReference type="AlphaFoldDB" id="A0A7J4XNZ4"/>
<dbReference type="EMBL" id="VWMK01000001">
    <property type="protein sequence ID" value="KAA3770547.1"/>
    <property type="molecule type" value="Genomic_DNA"/>
</dbReference>
<protein>
    <submittedName>
        <fullName evidence="9">SusC/RagA family TonB-linked outer membrane protein</fullName>
    </submittedName>
</protein>
<keyword evidence="3 7" id="KW-1134">Transmembrane beta strand</keyword>
<dbReference type="SMART" id="SM00965">
    <property type="entry name" value="STN"/>
    <property type="match status" value="1"/>
</dbReference>
<evidence type="ECO:0000256" key="3">
    <source>
        <dbReference type="ARBA" id="ARBA00022452"/>
    </source>
</evidence>
<keyword evidence="4 7" id="KW-0812">Transmembrane</keyword>
<keyword evidence="2 7" id="KW-0813">Transport</keyword>
<dbReference type="InterPro" id="IPR037066">
    <property type="entry name" value="Plug_dom_sf"/>
</dbReference>
<comment type="subcellular location">
    <subcellularLocation>
        <location evidence="1 7">Cell outer membrane</location>
        <topology evidence="1 7">Multi-pass membrane protein</topology>
    </subcellularLocation>
</comment>
<dbReference type="GO" id="GO:0009279">
    <property type="term" value="C:cell outer membrane"/>
    <property type="evidence" value="ECO:0007669"/>
    <property type="project" value="UniProtKB-SubCell"/>
</dbReference>
<dbReference type="FunFam" id="2.60.40.1120:FF:000003">
    <property type="entry name" value="Outer membrane protein Omp121"/>
    <property type="match status" value="1"/>
</dbReference>
<evidence type="ECO:0000256" key="4">
    <source>
        <dbReference type="ARBA" id="ARBA00022692"/>
    </source>
</evidence>
<comment type="caution">
    <text evidence="9">The sequence shown here is derived from an EMBL/GenBank/DDBJ whole genome shotgun (WGS) entry which is preliminary data.</text>
</comment>
<dbReference type="NCBIfam" id="TIGR04056">
    <property type="entry name" value="OMP_RagA_SusC"/>
    <property type="match status" value="1"/>
</dbReference>
<evidence type="ECO:0000256" key="5">
    <source>
        <dbReference type="ARBA" id="ARBA00023136"/>
    </source>
</evidence>
<feature type="domain" description="Secretin/TonB short N-terminal" evidence="8">
    <location>
        <begin position="72"/>
        <end position="122"/>
    </location>
</feature>
<sequence>MNKKSLCGRLYPQKLRTNHLFKIMRITFLLAFISVFSLNAKDVHSQNARVTLSQTNSPLEVIINEIETQTDYLFIVNSSIDTNKRVSIKVKNAPVHNVLNQLLKGTNISYSTEGSYIILSQNKSQTDKDEPMQEVKEVIITGKIIDALGEPLIGVNVVLKGSTAGTISDIDGNYSLKVPEGKGEIQFSYIGYRNVVLPIGNKTVINVTMEEDSKVLGEVVVTALGIEKKAESLTYATQKVGGDELTRAKDANFINALQGKTAGLVITPNSTGAGGSSKLLLRGNASVLGENSPLIVMDGVPMASPASTQITDALLSGGNTTDGGDILSNINPDDIENITVLKGANAAALYGSAAANGVLMITTKKGKEGKASISVSSSTLFETPLVTPKFQNIFGADVESYNDTSLNPNQVIAKRRLGNYSWGSRIGRLSGTTLAEIPYARNSAVDNVSSFLETGTNFNNSISASFGSEKVNNYISYGNTTSKGMIPNNKFNRHNLTFRQGMKLFKDRVEINLSVSYVYQESKNRPGSGIYGNPLYDLYLLPRNADISYFKDNSEVYGQLYYIQGIYDENNKIVYPKASTSGPIQQWPWINEENRNSPYWYMNRLQKNSIRERIYGTLGLKVNILEGLSAQARFRADRIRDTNETKTYQGTKAKTLYNSIYEYSRNNVDMMYADFLISYNKRVNNLDLSANFGGSTEKEDLNDVGWNYWMRDSTSIPNVFDPSNIITNKKDGTSLPVTKSKDQNWTNSIYGTFSLGYKEMIYLDASFRTDWSRVYTQFEMFDAPSHYTYYSVGGNAILNRLFKLESDVLNHSKLRISYSEVGNSIPNYVYGAVKQNISSGTIEASQYRTFRNPKPETVRSTEAGIDLRLFRNMIDFDFTFYNSKMLNQWLPKPAATGGTLPLNSGLIRNRGIETTLAYNFTTPDNKFTWRTAFNYSFNQNKILETYGDNKNEMIEQDPVYNGGLKLRYEVGKPYGELYGKTFQYGADGKIKTDSQGIPMLTKDYNCYLGNANSPHHLGWSNTFTYKNFSLFFLIDGKIGGNVISYTEALLDAYGVSERSGEARLTGITYQQRSAVGGVEVMLPVPGIVMPDGEITSVQGYYQRIGLGQPALSEYTYSATNFRLREASVGYTFRNLFGSGNHLNVSFVARNLFFLLKKSPVDPDVSVSTANSYGGIEAFSLPTTRSFGLNLKATF</sequence>
<dbReference type="SUPFAM" id="SSF56935">
    <property type="entry name" value="Porins"/>
    <property type="match status" value="1"/>
</dbReference>
<dbReference type="InterPro" id="IPR023996">
    <property type="entry name" value="TonB-dep_OMP_SusC/RagA"/>
</dbReference>
<dbReference type="Gene3D" id="2.60.40.1120">
    <property type="entry name" value="Carboxypeptidase-like, regulatory domain"/>
    <property type="match status" value="1"/>
</dbReference>
<comment type="similarity">
    <text evidence="7">Belongs to the TonB-dependent receptor family.</text>
</comment>
<evidence type="ECO:0000313" key="10">
    <source>
        <dbReference type="Proteomes" id="UP000422221"/>
    </source>
</evidence>
<dbReference type="Gene3D" id="2.40.170.20">
    <property type="entry name" value="TonB-dependent receptor, beta-barrel domain"/>
    <property type="match status" value="1"/>
</dbReference>
<evidence type="ECO:0000259" key="8">
    <source>
        <dbReference type="SMART" id="SM00965"/>
    </source>
</evidence>
<keyword evidence="5 7" id="KW-0472">Membrane</keyword>
<dbReference type="InterPro" id="IPR008969">
    <property type="entry name" value="CarboxyPept-like_regulatory"/>
</dbReference>
<dbReference type="NCBIfam" id="TIGR04057">
    <property type="entry name" value="SusC_RagA_signa"/>
    <property type="match status" value="1"/>
</dbReference>
<dbReference type="Gene3D" id="3.55.50.30">
    <property type="match status" value="1"/>
</dbReference>
<accession>A0A7J4XNZ4</accession>
<dbReference type="Pfam" id="PF13715">
    <property type="entry name" value="CarbopepD_reg_2"/>
    <property type="match status" value="1"/>
</dbReference>
<name>A0A7J4XNZ4_9BACE</name>
<reference evidence="9 10" key="1">
    <citation type="journal article" date="2019" name="Nat. Med.">
        <title>A library of human gut bacterial isolates paired with longitudinal multiomics data enables mechanistic microbiome research.</title>
        <authorList>
            <person name="Poyet M."/>
            <person name="Groussin M."/>
            <person name="Gibbons S.M."/>
            <person name="Avila-Pacheco J."/>
            <person name="Jiang X."/>
            <person name="Kearney S.M."/>
            <person name="Perrotta A.R."/>
            <person name="Berdy B."/>
            <person name="Zhao S."/>
            <person name="Lieberman T.D."/>
            <person name="Swanson P.K."/>
            <person name="Smith M."/>
            <person name="Roesemann S."/>
            <person name="Alexander J.E."/>
            <person name="Rich S.A."/>
            <person name="Livny J."/>
            <person name="Vlamakis H."/>
            <person name="Clish C."/>
            <person name="Bullock K."/>
            <person name="Deik A."/>
            <person name="Scott J."/>
            <person name="Pierce K.A."/>
            <person name="Xavier R.J."/>
            <person name="Alm E.J."/>
        </authorList>
    </citation>
    <scope>NUCLEOTIDE SEQUENCE [LARGE SCALE GENOMIC DNA]</scope>
    <source>
        <strain evidence="9 10">BIOML-A10</strain>
    </source>
</reference>
<dbReference type="InterPro" id="IPR023997">
    <property type="entry name" value="TonB-dep_OMP_SusC/RagA_CS"/>
</dbReference>
<dbReference type="PROSITE" id="PS52016">
    <property type="entry name" value="TONB_DEPENDENT_REC_3"/>
    <property type="match status" value="1"/>
</dbReference>
<evidence type="ECO:0000256" key="6">
    <source>
        <dbReference type="ARBA" id="ARBA00023237"/>
    </source>
</evidence>